<name>A0A7W5ANG1_9ACTN</name>
<sequence length="135" mass="14538">MRIAVTGLAQLNRGLRAIDSEAPKQLRLALNEAAELLVTKTRPKIPAVTGAARSSLKARSTRTSARVAVGGKKAPYFPWLDFGGQGRVKGRPAPRAFINEGRYVYPTLAEIRPEIEQVLQDSISAVISGAGLEED</sequence>
<evidence type="ECO:0000313" key="1">
    <source>
        <dbReference type="EMBL" id="MBB3099305.1"/>
    </source>
</evidence>
<dbReference type="Proteomes" id="UP000590749">
    <property type="component" value="Unassembled WGS sequence"/>
</dbReference>
<protein>
    <submittedName>
        <fullName evidence="1">Uncharacterized protein</fullName>
    </submittedName>
</protein>
<keyword evidence="2" id="KW-1185">Reference proteome</keyword>
<reference evidence="1 2" key="1">
    <citation type="submission" date="2020-08" db="EMBL/GenBank/DDBJ databases">
        <title>Genomic Encyclopedia of Type Strains, Phase III (KMG-III): the genomes of soil and plant-associated and newly described type strains.</title>
        <authorList>
            <person name="Whitman W."/>
        </authorList>
    </citation>
    <scope>NUCLEOTIDE SEQUENCE [LARGE SCALE GENOMIC DNA]</scope>
    <source>
        <strain evidence="1 2">CECT 3287</strain>
    </source>
</reference>
<comment type="caution">
    <text evidence="1">The sequence shown here is derived from an EMBL/GenBank/DDBJ whole genome shotgun (WGS) entry which is preliminary data.</text>
</comment>
<gene>
    <name evidence="1" type="ORF">FHR83_007011</name>
</gene>
<proteinExistence type="predicted"/>
<dbReference type="AlphaFoldDB" id="A0A7W5ANG1"/>
<organism evidence="1 2">
    <name type="scientific">Actinoplanes campanulatus</name>
    <dbReference type="NCBI Taxonomy" id="113559"/>
    <lineage>
        <taxon>Bacteria</taxon>
        <taxon>Bacillati</taxon>
        <taxon>Actinomycetota</taxon>
        <taxon>Actinomycetes</taxon>
        <taxon>Micromonosporales</taxon>
        <taxon>Micromonosporaceae</taxon>
        <taxon>Actinoplanes</taxon>
    </lineage>
</organism>
<dbReference type="RefSeq" id="WP_183225368.1">
    <property type="nucleotide sequence ID" value="NZ_BOME01000065.1"/>
</dbReference>
<accession>A0A7W5ANG1</accession>
<dbReference type="EMBL" id="JACHXF010000018">
    <property type="protein sequence ID" value="MBB3099305.1"/>
    <property type="molecule type" value="Genomic_DNA"/>
</dbReference>
<evidence type="ECO:0000313" key="2">
    <source>
        <dbReference type="Proteomes" id="UP000590749"/>
    </source>
</evidence>